<feature type="region of interest" description="Disordered" evidence="1">
    <location>
        <begin position="1"/>
        <end position="133"/>
    </location>
</feature>
<gene>
    <name evidence="2" type="ORF">BO78DRAFT_315345</name>
</gene>
<dbReference type="STRING" id="1448318.A0A319E8G9"/>
<evidence type="ECO:0000313" key="3">
    <source>
        <dbReference type="Proteomes" id="UP000248423"/>
    </source>
</evidence>
<keyword evidence="3" id="KW-1185">Reference proteome</keyword>
<feature type="compositionally biased region" description="Polar residues" evidence="1">
    <location>
        <begin position="223"/>
        <end position="275"/>
    </location>
</feature>
<feature type="compositionally biased region" description="Basic residues" evidence="1">
    <location>
        <begin position="78"/>
        <end position="92"/>
    </location>
</feature>
<feature type="compositionally biased region" description="Polar residues" evidence="1">
    <location>
        <begin position="38"/>
        <end position="61"/>
    </location>
</feature>
<feature type="compositionally biased region" description="Low complexity" evidence="1">
    <location>
        <begin position="280"/>
        <end position="289"/>
    </location>
</feature>
<evidence type="ECO:0000256" key="1">
    <source>
        <dbReference type="SAM" id="MobiDB-lite"/>
    </source>
</evidence>
<protein>
    <submittedName>
        <fullName evidence="2">Uncharacterized protein</fullName>
    </submittedName>
</protein>
<feature type="compositionally biased region" description="Basic and acidic residues" evidence="1">
    <location>
        <begin position="169"/>
        <end position="186"/>
    </location>
</feature>
<reference evidence="2 3" key="1">
    <citation type="submission" date="2018-02" db="EMBL/GenBank/DDBJ databases">
        <title>The genomes of Aspergillus section Nigri reveals drivers in fungal speciation.</title>
        <authorList>
            <consortium name="DOE Joint Genome Institute"/>
            <person name="Vesth T.C."/>
            <person name="Nybo J."/>
            <person name="Theobald S."/>
            <person name="Brandl J."/>
            <person name="Frisvad J.C."/>
            <person name="Nielsen K.F."/>
            <person name="Lyhne E.K."/>
            <person name="Kogle M.E."/>
            <person name="Kuo A."/>
            <person name="Riley R."/>
            <person name="Clum A."/>
            <person name="Nolan M."/>
            <person name="Lipzen A."/>
            <person name="Salamov A."/>
            <person name="Henrissat B."/>
            <person name="Wiebenga A."/>
            <person name="De vries R.P."/>
            <person name="Grigoriev I.V."/>
            <person name="Mortensen U.H."/>
            <person name="Andersen M.R."/>
            <person name="Baker S.E."/>
        </authorList>
    </citation>
    <scope>NUCLEOTIDE SEQUENCE [LARGE SCALE GENOMIC DNA]</scope>
    <source>
        <strain evidence="2 3">CBS 121057</strain>
    </source>
</reference>
<evidence type="ECO:0000313" key="2">
    <source>
        <dbReference type="EMBL" id="PYI06442.1"/>
    </source>
</evidence>
<name>A0A319E8G9_ASPSB</name>
<dbReference type="EMBL" id="KZ826349">
    <property type="protein sequence ID" value="PYI06442.1"/>
    <property type="molecule type" value="Genomic_DNA"/>
</dbReference>
<dbReference type="AlphaFoldDB" id="A0A319E8G9"/>
<dbReference type="Proteomes" id="UP000248423">
    <property type="component" value="Unassembled WGS sequence"/>
</dbReference>
<accession>A0A319E8G9</accession>
<feature type="compositionally biased region" description="Low complexity" evidence="1">
    <location>
        <begin position="103"/>
        <end position="124"/>
    </location>
</feature>
<dbReference type="OrthoDB" id="4757558at2759"/>
<feature type="compositionally biased region" description="Basic and acidic residues" evidence="1">
    <location>
        <begin position="299"/>
        <end position="316"/>
    </location>
</feature>
<feature type="compositionally biased region" description="Low complexity" evidence="1">
    <location>
        <begin position="371"/>
        <end position="389"/>
    </location>
</feature>
<feature type="compositionally biased region" description="Low complexity" evidence="1">
    <location>
        <begin position="351"/>
        <end position="362"/>
    </location>
</feature>
<feature type="compositionally biased region" description="Low complexity" evidence="1">
    <location>
        <begin position="398"/>
        <end position="409"/>
    </location>
</feature>
<proteinExistence type="predicted"/>
<feature type="region of interest" description="Disordered" evidence="1">
    <location>
        <begin position="149"/>
        <end position="418"/>
    </location>
</feature>
<organism evidence="2 3">
    <name type="scientific">Aspergillus sclerotiicarbonarius (strain CBS 121057 / IBT 28362)</name>
    <dbReference type="NCBI Taxonomy" id="1448318"/>
    <lineage>
        <taxon>Eukaryota</taxon>
        <taxon>Fungi</taxon>
        <taxon>Dikarya</taxon>
        <taxon>Ascomycota</taxon>
        <taxon>Pezizomycotina</taxon>
        <taxon>Eurotiomycetes</taxon>
        <taxon>Eurotiomycetidae</taxon>
        <taxon>Eurotiales</taxon>
        <taxon>Aspergillaceae</taxon>
        <taxon>Aspergillus</taxon>
        <taxon>Aspergillus subgen. Circumdati</taxon>
    </lineage>
</organism>
<feature type="compositionally biased region" description="Basic and acidic residues" evidence="1">
    <location>
        <begin position="14"/>
        <end position="27"/>
    </location>
</feature>
<feature type="compositionally biased region" description="Low complexity" evidence="1">
    <location>
        <begin position="330"/>
        <end position="344"/>
    </location>
</feature>
<dbReference type="VEuPathDB" id="FungiDB:BO78DRAFT_315345"/>
<sequence>MEEDVLTGPSEAEGEGKGKSEDNKARSDAINLIRARTITRTFPTEASSQEGPSNEQASAQSAVMDPPVVKVEPVSASKKTKKKKKASKKKRLLSGEAGSGVTGSRDSGLRASSSSAGRGDSSASTPRLQGSDLVSKAVDAAKACKEMISSAIDESEHRGSLASQDSTADSDKRDALIQPLKKLDIKGKRRVRRVDPVTGNEVPEPMPTPRVPQPVSKARDTVISPSYATVLSGKRNVSNTTTPAPNNDSLCNSPQPTTASETGDSTGIDSIQPSQDKSKSASAGKAKLSPIREVSGEFMQHRSSSERPASRTDHEVLGSGSVAETQSLFTATPKSSSTTSTGWTNLALQGSPQTTETSEPSSKGTGHRRQISSSSSRNVQSSQIISSHAHPPPPPSPSSTYSASTPTQTISNTQGTLSTQKPEGFFWQLDNHGFPCAKSDCDKRCNLWDGATVICPRCGPYSEIRYCSKTHLLEDIKMHWLYCGQLTFRHPCRETSIPKAVRAGPPLIPCLHAYDMPERHRQAVYFNMNARQGDYFVFADWVEYAKAGLPEDKTAVRCSNRVMYVVKFDDPAEKDRFRRVLATCLFMTLEVTELVDYLFRLIRDKLRSVPTSEHILTAVRYQMFQEFNVTIQGLITGERHACETDWDGRNRRNCPDPVCRSEYRRLLGSLGGRGLCRMIERLESTYWILRAARTTHPTVSDANKRMVGEGFDEVAEEDRRVFRRGDGWDGAGTGDMEIEGINE</sequence>